<evidence type="ECO:0000313" key="2">
    <source>
        <dbReference type="EMBL" id="CAK7941435.1"/>
    </source>
</evidence>
<evidence type="ECO:0000313" key="1">
    <source>
        <dbReference type="EMBL" id="CAK7892247.1"/>
    </source>
</evidence>
<dbReference type="EMBL" id="CAKLBY020000003">
    <property type="protein sequence ID" value="CAK7892247.1"/>
    <property type="molecule type" value="Genomic_DNA"/>
</dbReference>
<accession>A0AAV1T257</accession>
<proteinExistence type="predicted"/>
<sequence length="49" mass="5383">MPGIRPITPDGPLTHLDWADLDHVLGKFASWGLGSQARRRADNSKAEVE</sequence>
<dbReference type="Proteomes" id="UP001162060">
    <property type="component" value="Unassembled WGS sequence"/>
</dbReference>
<dbReference type="AlphaFoldDB" id="A0AAV1T257"/>
<comment type="caution">
    <text evidence="1">The sequence shown here is derived from an EMBL/GenBank/DDBJ whole genome shotgun (WGS) entry which is preliminary data.</text>
</comment>
<reference evidence="1" key="1">
    <citation type="submission" date="2024-01" db="EMBL/GenBank/DDBJ databases">
        <authorList>
            <person name="Webb A."/>
        </authorList>
    </citation>
    <scope>NUCLEOTIDE SEQUENCE</scope>
    <source>
        <strain evidence="1">Pm1</strain>
    </source>
</reference>
<protein>
    <submittedName>
        <fullName evidence="1">Uncharacterized protein</fullName>
    </submittedName>
</protein>
<evidence type="ECO:0000313" key="3">
    <source>
        <dbReference type="Proteomes" id="UP001162060"/>
    </source>
</evidence>
<dbReference type="EMBL" id="CAKLBY020000264">
    <property type="protein sequence ID" value="CAK7941435.1"/>
    <property type="molecule type" value="Genomic_DNA"/>
</dbReference>
<name>A0AAV1T257_9STRA</name>
<organism evidence="1 3">
    <name type="scientific">Peronospora matthiolae</name>
    <dbReference type="NCBI Taxonomy" id="2874970"/>
    <lineage>
        <taxon>Eukaryota</taxon>
        <taxon>Sar</taxon>
        <taxon>Stramenopiles</taxon>
        <taxon>Oomycota</taxon>
        <taxon>Peronosporomycetes</taxon>
        <taxon>Peronosporales</taxon>
        <taxon>Peronosporaceae</taxon>
        <taxon>Peronospora</taxon>
    </lineage>
</organism>
<gene>
    <name evidence="2" type="ORF">PM001_LOCUS26585</name>
    <name evidence="1" type="ORF">PM001_LOCUS363</name>
</gene>